<feature type="domain" description="NADH:quinone oxidoreductase/Mrp antiporter transmembrane" evidence="17">
    <location>
        <begin position="96"/>
        <end position="379"/>
    </location>
</feature>
<feature type="transmembrane region" description="Helical" evidence="16">
    <location>
        <begin position="412"/>
        <end position="430"/>
    </location>
</feature>
<evidence type="ECO:0000256" key="14">
    <source>
        <dbReference type="ARBA" id="ARBA00023136"/>
    </source>
</evidence>
<keyword evidence="8" id="KW-1278">Translocase</keyword>
<keyword evidence="7 16" id="KW-0812">Transmembrane</keyword>
<evidence type="ECO:0000256" key="13">
    <source>
        <dbReference type="ARBA" id="ARBA00023128"/>
    </source>
</evidence>
<dbReference type="EC" id="7.1.1.2" evidence="3 16"/>
<evidence type="ECO:0000256" key="7">
    <source>
        <dbReference type="ARBA" id="ARBA00022692"/>
    </source>
</evidence>
<dbReference type="GO" id="GO:0048039">
    <property type="term" value="F:ubiquinone binding"/>
    <property type="evidence" value="ECO:0007669"/>
    <property type="project" value="TreeGrafter"/>
</dbReference>
<feature type="transmembrane region" description="Helical" evidence="16">
    <location>
        <begin position="266"/>
        <end position="287"/>
    </location>
</feature>
<keyword evidence="9 16" id="KW-0249">Electron transport</keyword>
<comment type="function">
    <text evidence="16">Core subunit of the mitochondrial membrane respiratory chain NADH dehydrogenase (Complex I) which catalyzes electron transfer from NADH through the respiratory chain, using ubiquinone as an electron acceptor. Essential for the catalytic activity and assembly of complex I.</text>
</comment>
<evidence type="ECO:0000313" key="19">
    <source>
        <dbReference type="EMBL" id="QBL02328.1"/>
    </source>
</evidence>
<keyword evidence="6 16" id="KW-0679">Respiratory chain</keyword>
<dbReference type="CTD" id="4538"/>
<keyword evidence="14 16" id="KW-0472">Membrane</keyword>
<evidence type="ECO:0000313" key="18">
    <source>
        <dbReference type="EMBL" id="QBK83684.1"/>
    </source>
</evidence>
<dbReference type="GO" id="GO:0003954">
    <property type="term" value="F:NADH dehydrogenase activity"/>
    <property type="evidence" value="ECO:0007669"/>
    <property type="project" value="TreeGrafter"/>
</dbReference>
<comment type="subcellular location">
    <subcellularLocation>
        <location evidence="1 16">Mitochondrion membrane</location>
        <topology evidence="1 16">Multi-pass membrane protein</topology>
    </subcellularLocation>
</comment>
<protein>
    <recommendedName>
        <fullName evidence="4 16">NADH-ubiquinone oxidoreductase chain 4</fullName>
        <ecNumber evidence="3 16">7.1.1.2</ecNumber>
    </recommendedName>
</protein>
<evidence type="ECO:0000259" key="17">
    <source>
        <dbReference type="Pfam" id="PF00361"/>
    </source>
</evidence>
<dbReference type="InterPro" id="IPR003918">
    <property type="entry name" value="NADH_UbQ_OxRdtase"/>
</dbReference>
<comment type="catalytic activity">
    <reaction evidence="15 16">
        <text>a ubiquinone + NADH + 5 H(+)(in) = a ubiquinol + NAD(+) + 4 H(+)(out)</text>
        <dbReference type="Rhea" id="RHEA:29091"/>
        <dbReference type="Rhea" id="RHEA-COMP:9565"/>
        <dbReference type="Rhea" id="RHEA-COMP:9566"/>
        <dbReference type="ChEBI" id="CHEBI:15378"/>
        <dbReference type="ChEBI" id="CHEBI:16389"/>
        <dbReference type="ChEBI" id="CHEBI:17976"/>
        <dbReference type="ChEBI" id="CHEBI:57540"/>
        <dbReference type="ChEBI" id="CHEBI:57945"/>
        <dbReference type="EC" id="7.1.1.2"/>
    </reaction>
</comment>
<feature type="transmembrane region" description="Helical" evidence="16">
    <location>
        <begin position="103"/>
        <end position="122"/>
    </location>
</feature>
<organism evidence="19">
    <name type="scientific">Helix pomatia</name>
    <name type="common">Roman snail</name>
    <name type="synonym">Edible snail</name>
    <dbReference type="NCBI Taxonomy" id="6536"/>
    <lineage>
        <taxon>Eukaryota</taxon>
        <taxon>Metazoa</taxon>
        <taxon>Spiralia</taxon>
        <taxon>Lophotrochozoa</taxon>
        <taxon>Mollusca</taxon>
        <taxon>Gastropoda</taxon>
        <taxon>Heterobranchia</taxon>
        <taxon>Euthyneura</taxon>
        <taxon>Panpulmonata</taxon>
        <taxon>Eupulmonata</taxon>
        <taxon>Stylommatophora</taxon>
        <taxon>Helicina</taxon>
        <taxon>Helicoidea</taxon>
        <taxon>Helicidae</taxon>
        <taxon>Helix</taxon>
    </lineage>
</organism>
<evidence type="ECO:0000256" key="3">
    <source>
        <dbReference type="ARBA" id="ARBA00012944"/>
    </source>
</evidence>
<reference evidence="18" key="2">
    <citation type="journal article" date="2019" name="Zookeys">
        <title>The complete mitogenome of Helix pomatia and the basal phylogeny of Helicinae (Gastropoda, Stylommatophora, Helicidae).</title>
        <authorList>
            <person name="Korabek O."/>
            <person name="Petrusek A."/>
            <person name="Rovatsos M."/>
        </authorList>
    </citation>
    <scope>NUCLEOTIDE SEQUENCE</scope>
    <source>
        <strain evidence="18">P_488</strain>
    </source>
</reference>
<name>A0A481ZPQ9_HELPO</name>
<dbReference type="InterPro" id="IPR001750">
    <property type="entry name" value="ND/Mrp_TM"/>
</dbReference>
<dbReference type="PANTHER" id="PTHR43507">
    <property type="entry name" value="NADH-UBIQUINONE OXIDOREDUCTASE CHAIN 4"/>
    <property type="match status" value="1"/>
</dbReference>
<dbReference type="GO" id="GO:0008137">
    <property type="term" value="F:NADH dehydrogenase (ubiquinone) activity"/>
    <property type="evidence" value="ECO:0007669"/>
    <property type="project" value="UniProtKB-UniRule"/>
</dbReference>
<evidence type="ECO:0000256" key="1">
    <source>
        <dbReference type="ARBA" id="ARBA00004225"/>
    </source>
</evidence>
<feature type="transmembrane region" description="Helical" evidence="16">
    <location>
        <begin position="79"/>
        <end position="97"/>
    </location>
</feature>
<dbReference type="GO" id="GO:0031966">
    <property type="term" value="C:mitochondrial membrane"/>
    <property type="evidence" value="ECO:0007669"/>
    <property type="project" value="UniProtKB-SubCell"/>
</dbReference>
<evidence type="ECO:0000256" key="4">
    <source>
        <dbReference type="ARBA" id="ARBA00021006"/>
    </source>
</evidence>
<dbReference type="GO" id="GO:0042773">
    <property type="term" value="P:ATP synthesis coupled electron transport"/>
    <property type="evidence" value="ECO:0007669"/>
    <property type="project" value="InterPro"/>
</dbReference>
<accession>A0A481ZPQ9</accession>
<evidence type="ECO:0000256" key="10">
    <source>
        <dbReference type="ARBA" id="ARBA00022989"/>
    </source>
</evidence>
<keyword evidence="10 16" id="KW-1133">Transmembrane helix</keyword>
<comment type="similarity">
    <text evidence="2 16">Belongs to the complex I subunit 4 family.</text>
</comment>
<dbReference type="RefSeq" id="YP_009568414.1">
    <property type="nucleotide sequence ID" value="NC_041247.1"/>
</dbReference>
<evidence type="ECO:0000256" key="6">
    <source>
        <dbReference type="ARBA" id="ARBA00022660"/>
    </source>
</evidence>
<evidence type="ECO:0000256" key="5">
    <source>
        <dbReference type="ARBA" id="ARBA00022448"/>
    </source>
</evidence>
<dbReference type="EMBL" id="MK488030">
    <property type="protein sequence ID" value="QBL02328.1"/>
    <property type="molecule type" value="Genomic_DNA"/>
</dbReference>
<evidence type="ECO:0000256" key="12">
    <source>
        <dbReference type="ARBA" id="ARBA00023075"/>
    </source>
</evidence>
<dbReference type="AlphaFoldDB" id="A0A481ZPQ9"/>
<dbReference type="EMBL" id="MK347426">
    <property type="protein sequence ID" value="QBK83684.1"/>
    <property type="molecule type" value="Genomic_DNA"/>
</dbReference>
<feature type="transmembrane region" description="Helical" evidence="16">
    <location>
        <begin position="368"/>
        <end position="391"/>
    </location>
</feature>
<feature type="transmembrane region" description="Helical" evidence="16">
    <location>
        <begin position="134"/>
        <end position="153"/>
    </location>
</feature>
<proteinExistence type="inferred from homology"/>
<feature type="transmembrane region" description="Helical" evidence="16">
    <location>
        <begin position="202"/>
        <end position="223"/>
    </location>
</feature>
<feature type="transmembrane region" description="Helical" evidence="16">
    <location>
        <begin position="235"/>
        <end position="254"/>
    </location>
</feature>
<dbReference type="PRINTS" id="PR01437">
    <property type="entry name" value="NUOXDRDTASE4"/>
</dbReference>
<evidence type="ECO:0000256" key="16">
    <source>
        <dbReference type="RuleBase" id="RU003297"/>
    </source>
</evidence>
<keyword evidence="11 16" id="KW-0520">NAD</keyword>
<feature type="transmembrane region" description="Helical" evidence="16">
    <location>
        <begin position="50"/>
        <end position="72"/>
    </location>
</feature>
<feature type="transmembrane region" description="Helical" evidence="16">
    <location>
        <begin position="328"/>
        <end position="348"/>
    </location>
</feature>
<dbReference type="GO" id="GO:0015990">
    <property type="term" value="P:electron transport coupled proton transport"/>
    <property type="evidence" value="ECO:0007669"/>
    <property type="project" value="TreeGrafter"/>
</dbReference>
<dbReference type="Pfam" id="PF00361">
    <property type="entry name" value="Proton_antipo_M"/>
    <property type="match status" value="1"/>
</dbReference>
<evidence type="ECO:0000256" key="11">
    <source>
        <dbReference type="ARBA" id="ARBA00023027"/>
    </source>
</evidence>
<keyword evidence="12 16" id="KW-0830">Ubiquinone</keyword>
<sequence>MLWFFWGFMSVMLKLCSVHIAMSLCLLMPCLVVSTYKVFSYVEDGLMMHTNINMVLVFLTLSLTLLVMLSCWYMREAKYNFLTLLLSLVLVSCFLSSSLLSFYVLFELSLLPILFLVIGWGYQPERIQASMYMVMYTVLASMPLMVVIFYLNMHYSSLSINILSLGALSAPAGLWFLGSMAFLVKLPVYGVHIWLPKAHVEAPLGGSMMLAGVLLKLGGYGLYLYTNMVPWVNTSYGMCFIISFAMWGGSLAAWHCFNQNDIKAMIAYSSIVHMSIVVMGFMSTSTWGQVSAIITMVAHGWVSSGLFLMAYITYTLVGSRSFNYTKGLLQVVPVASMSWFVYCIWNMAVPPTINLVGELAIIPVSWMLSFKMLLVVLMVMFLSVGYNMYLYMYMNHGPTSGYITMFKPLSSAMFLPIMGHLMPLVLLFNMDLLYY</sequence>
<evidence type="ECO:0000256" key="15">
    <source>
        <dbReference type="ARBA" id="ARBA00049551"/>
    </source>
</evidence>
<geneLocation type="mitochondrion" evidence="19"/>
<evidence type="ECO:0000256" key="2">
    <source>
        <dbReference type="ARBA" id="ARBA00009025"/>
    </source>
</evidence>
<dbReference type="GeneID" id="39411743"/>
<reference evidence="19" key="1">
    <citation type="journal article" date="2019" name="Mitochondrial DNA Part B Resour">
        <title>The complete mitogenome of the Roman snail Helix pomatia Linnaeus 1758 (Stylommatophora: Helicidae).</title>
        <authorList>
            <person name="Groenenberg D.S.J."/>
            <person name="Duijm E."/>
        </authorList>
    </citation>
    <scope>NUCLEOTIDE SEQUENCE</scope>
</reference>
<keyword evidence="5 16" id="KW-0813">Transport</keyword>
<gene>
    <name evidence="19" type="primary">ND4</name>
</gene>
<keyword evidence="13 16" id="KW-0496">Mitochondrion</keyword>
<dbReference type="PANTHER" id="PTHR43507:SF20">
    <property type="entry name" value="NADH-UBIQUINONE OXIDOREDUCTASE CHAIN 4"/>
    <property type="match status" value="1"/>
</dbReference>
<evidence type="ECO:0000256" key="8">
    <source>
        <dbReference type="ARBA" id="ARBA00022967"/>
    </source>
</evidence>
<evidence type="ECO:0000256" key="9">
    <source>
        <dbReference type="ARBA" id="ARBA00022982"/>
    </source>
</evidence>
<feature type="transmembrane region" description="Helical" evidence="16">
    <location>
        <begin position="293"/>
        <end position="316"/>
    </location>
</feature>